<feature type="transmembrane region" description="Helical" evidence="1">
    <location>
        <begin position="182"/>
        <end position="203"/>
    </location>
</feature>
<sequence length="314" mass="33132">MLKPLLYGPTKLRAIWRILIFFALSLIGFIVLYVPAAALAPGGLVTQLALYSLAAAIAMLVASAMMMNTFEGRPLAAVGLPGGREAWSSWLRGAALGGAFIALLAAIQLLAGWLSPVADPGTFFGWLGSVTGLALLLAVAAFVEELWFRGYAFQVLVEGAGPLVAVAVSSVAFAALHLSNPAIGPLPLLNLALAGVLLAVAYLRTRSLWFATGLHWGWNWCQAAIFDLPVSGIEFDVPLYDAALSGPVSLTGGAFGPEGGLLTAVLAVPFIAWLARTRHLSESAAMKALDPLVDSRLRTEIENRELNVKIESSR</sequence>
<keyword evidence="3" id="KW-0645">Protease</keyword>
<dbReference type="Pfam" id="PF02517">
    <property type="entry name" value="Rce1-like"/>
    <property type="match status" value="1"/>
</dbReference>
<keyword evidence="1" id="KW-0472">Membrane</keyword>
<dbReference type="PANTHER" id="PTHR39430:SF1">
    <property type="entry name" value="PROTEASE"/>
    <property type="match status" value="1"/>
</dbReference>
<dbReference type="EMBL" id="JAACAK010000133">
    <property type="protein sequence ID" value="NIR76583.1"/>
    <property type="molecule type" value="Genomic_DNA"/>
</dbReference>
<name>A0AAE4ZAG0_9BACT</name>
<dbReference type="GO" id="GO:0080120">
    <property type="term" value="P:CAAX-box protein maturation"/>
    <property type="evidence" value="ECO:0007669"/>
    <property type="project" value="UniProtKB-ARBA"/>
</dbReference>
<accession>A0AAE4ZAG0</accession>
<evidence type="ECO:0000313" key="4">
    <source>
        <dbReference type="Proteomes" id="UP000702544"/>
    </source>
</evidence>
<dbReference type="GO" id="GO:0004175">
    <property type="term" value="F:endopeptidase activity"/>
    <property type="evidence" value="ECO:0007669"/>
    <property type="project" value="UniProtKB-ARBA"/>
</dbReference>
<feature type="domain" description="CAAX prenyl protease 2/Lysostaphin resistance protein A-like" evidence="2">
    <location>
        <begin position="130"/>
        <end position="220"/>
    </location>
</feature>
<dbReference type="InterPro" id="IPR003675">
    <property type="entry name" value="Rce1/LyrA-like_dom"/>
</dbReference>
<feature type="transmembrane region" description="Helical" evidence="1">
    <location>
        <begin position="155"/>
        <end position="176"/>
    </location>
</feature>
<organism evidence="3 4">
    <name type="scientific">Candidatus Kutchimonas denitrificans</name>
    <dbReference type="NCBI Taxonomy" id="3056748"/>
    <lineage>
        <taxon>Bacteria</taxon>
        <taxon>Pseudomonadati</taxon>
        <taxon>Gemmatimonadota</taxon>
        <taxon>Gemmatimonadia</taxon>
        <taxon>Candidatus Palauibacterales</taxon>
        <taxon>Candidatus Palauibacteraceae</taxon>
        <taxon>Candidatus Kutchimonas</taxon>
    </lineage>
</organism>
<proteinExistence type="predicted"/>
<dbReference type="GO" id="GO:0008237">
    <property type="term" value="F:metallopeptidase activity"/>
    <property type="evidence" value="ECO:0007669"/>
    <property type="project" value="UniProtKB-KW"/>
</dbReference>
<dbReference type="Proteomes" id="UP000702544">
    <property type="component" value="Unassembled WGS sequence"/>
</dbReference>
<dbReference type="AlphaFoldDB" id="A0AAE4ZAG0"/>
<protein>
    <submittedName>
        <fullName evidence="3">CPBP family intramembrane metalloprotease</fullName>
    </submittedName>
</protein>
<comment type="caution">
    <text evidence="3">The sequence shown here is derived from an EMBL/GenBank/DDBJ whole genome shotgun (WGS) entry which is preliminary data.</text>
</comment>
<evidence type="ECO:0000259" key="2">
    <source>
        <dbReference type="Pfam" id="PF02517"/>
    </source>
</evidence>
<feature type="transmembrane region" description="Helical" evidence="1">
    <location>
        <begin position="123"/>
        <end position="143"/>
    </location>
</feature>
<evidence type="ECO:0000313" key="3">
    <source>
        <dbReference type="EMBL" id="NIR76583.1"/>
    </source>
</evidence>
<feature type="transmembrane region" description="Helical" evidence="1">
    <location>
        <begin position="48"/>
        <end position="70"/>
    </location>
</feature>
<keyword evidence="3" id="KW-0378">Hydrolase</keyword>
<reference evidence="3 4" key="1">
    <citation type="submission" date="2020-01" db="EMBL/GenBank/DDBJ databases">
        <title>Genomes assembled from Gulf of Kutch pelagic sediment metagenomes.</title>
        <authorList>
            <person name="Chandrashekar M."/>
            <person name="Mahajan M.S."/>
            <person name="Dave K.J."/>
            <person name="Vatsa P."/>
            <person name="Nathani N.M."/>
        </authorList>
    </citation>
    <scope>NUCLEOTIDE SEQUENCE [LARGE SCALE GENOMIC DNA]</scope>
    <source>
        <strain evidence="3">KS3-K002</strain>
    </source>
</reference>
<keyword evidence="3" id="KW-0482">Metalloprotease</keyword>
<feature type="transmembrane region" description="Helical" evidence="1">
    <location>
        <begin position="14"/>
        <end position="36"/>
    </location>
</feature>
<keyword evidence="1" id="KW-1133">Transmembrane helix</keyword>
<keyword evidence="1" id="KW-0812">Transmembrane</keyword>
<gene>
    <name evidence="3" type="ORF">GWO12_15995</name>
</gene>
<feature type="transmembrane region" description="Helical" evidence="1">
    <location>
        <begin position="90"/>
        <end position="111"/>
    </location>
</feature>
<dbReference type="PANTHER" id="PTHR39430">
    <property type="entry name" value="MEMBRANE-ASSOCIATED PROTEASE-RELATED"/>
    <property type="match status" value="1"/>
</dbReference>
<evidence type="ECO:0000256" key="1">
    <source>
        <dbReference type="SAM" id="Phobius"/>
    </source>
</evidence>